<dbReference type="AlphaFoldDB" id="A0A0D2MML5"/>
<dbReference type="Proteomes" id="UP000054498">
    <property type="component" value="Unassembled WGS sequence"/>
</dbReference>
<evidence type="ECO:0000256" key="1">
    <source>
        <dbReference type="SAM" id="MobiDB-lite"/>
    </source>
</evidence>
<dbReference type="SUPFAM" id="SSF46565">
    <property type="entry name" value="Chaperone J-domain"/>
    <property type="match status" value="1"/>
</dbReference>
<dbReference type="GO" id="GO:0005829">
    <property type="term" value="C:cytosol"/>
    <property type="evidence" value="ECO:0007669"/>
    <property type="project" value="TreeGrafter"/>
</dbReference>
<organism evidence="4 5">
    <name type="scientific">Monoraphidium neglectum</name>
    <dbReference type="NCBI Taxonomy" id="145388"/>
    <lineage>
        <taxon>Eukaryota</taxon>
        <taxon>Viridiplantae</taxon>
        <taxon>Chlorophyta</taxon>
        <taxon>core chlorophytes</taxon>
        <taxon>Chlorophyceae</taxon>
        <taxon>CS clade</taxon>
        <taxon>Sphaeropleales</taxon>
        <taxon>Selenastraceae</taxon>
        <taxon>Monoraphidium</taxon>
    </lineage>
</organism>
<dbReference type="Gene3D" id="1.10.10.60">
    <property type="entry name" value="Homeodomain-like"/>
    <property type="match status" value="2"/>
</dbReference>
<dbReference type="Pfam" id="PF00249">
    <property type="entry name" value="Myb_DNA-binding"/>
    <property type="match status" value="1"/>
</dbReference>
<dbReference type="PROSITE" id="PS51293">
    <property type="entry name" value="SANT"/>
    <property type="match status" value="1"/>
</dbReference>
<feature type="compositionally biased region" description="Low complexity" evidence="1">
    <location>
        <begin position="560"/>
        <end position="569"/>
    </location>
</feature>
<dbReference type="Gene3D" id="1.10.287.110">
    <property type="entry name" value="DnaJ domain"/>
    <property type="match status" value="1"/>
</dbReference>
<dbReference type="STRING" id="145388.A0A0D2MML5"/>
<dbReference type="EMBL" id="KK100739">
    <property type="protein sequence ID" value="KIZ04020.1"/>
    <property type="molecule type" value="Genomic_DNA"/>
</dbReference>
<feature type="region of interest" description="Disordered" evidence="1">
    <location>
        <begin position="57"/>
        <end position="99"/>
    </location>
</feature>
<dbReference type="Pfam" id="PF23082">
    <property type="entry name" value="Myb_DNA-binding_2"/>
    <property type="match status" value="1"/>
</dbReference>
<feature type="compositionally biased region" description="Basic and acidic residues" evidence="1">
    <location>
        <begin position="275"/>
        <end position="326"/>
    </location>
</feature>
<protein>
    <submittedName>
        <fullName evidence="4">Putative DnaJ subfamily C member 2</fullName>
    </submittedName>
</protein>
<dbReference type="InterPro" id="IPR009057">
    <property type="entry name" value="Homeodomain-like_sf"/>
</dbReference>
<dbReference type="InterPro" id="IPR001005">
    <property type="entry name" value="SANT/Myb"/>
</dbReference>
<reference evidence="4 5" key="1">
    <citation type="journal article" date="2013" name="BMC Genomics">
        <title>Reconstruction of the lipid metabolism for the microalga Monoraphidium neglectum from its genome sequence reveals characteristics suitable for biofuel production.</title>
        <authorList>
            <person name="Bogen C."/>
            <person name="Al-Dilaimi A."/>
            <person name="Albersmeier A."/>
            <person name="Wichmann J."/>
            <person name="Grundmann M."/>
            <person name="Rupp O."/>
            <person name="Lauersen K.J."/>
            <person name="Blifernez-Klassen O."/>
            <person name="Kalinowski J."/>
            <person name="Goesmann A."/>
            <person name="Mussgnug J.H."/>
            <person name="Kruse O."/>
        </authorList>
    </citation>
    <scope>NUCLEOTIDE SEQUENCE [LARGE SCALE GENOMIC DNA]</scope>
    <source>
        <strain evidence="4 5">SAG 48.87</strain>
    </source>
</reference>
<dbReference type="SUPFAM" id="SSF46689">
    <property type="entry name" value="Homeodomain-like"/>
    <property type="match status" value="2"/>
</dbReference>
<feature type="domain" description="SANT" evidence="3">
    <location>
        <begin position="586"/>
        <end position="641"/>
    </location>
</feature>
<name>A0A0D2MML5_9CHLO</name>
<feature type="region of interest" description="Disordered" evidence="1">
    <location>
        <begin position="533"/>
        <end position="588"/>
    </location>
</feature>
<feature type="domain" description="Myb-like" evidence="2">
    <location>
        <begin position="589"/>
        <end position="637"/>
    </location>
</feature>
<gene>
    <name evidence="4" type="ORF">MNEG_3933</name>
</gene>
<dbReference type="PANTHER" id="PTHR43999:SF1">
    <property type="entry name" value="DNAJ HOMOLOG SUBFAMILY C MEMBER 2"/>
    <property type="match status" value="1"/>
</dbReference>
<keyword evidence="5" id="KW-1185">Reference proteome</keyword>
<feature type="compositionally biased region" description="Basic residues" evidence="1">
    <location>
        <begin position="88"/>
        <end position="98"/>
    </location>
</feature>
<dbReference type="PROSITE" id="PS50090">
    <property type="entry name" value="MYB_LIKE"/>
    <property type="match status" value="1"/>
</dbReference>
<dbReference type="RefSeq" id="XP_013903039.1">
    <property type="nucleotide sequence ID" value="XM_014047585.1"/>
</dbReference>
<dbReference type="GO" id="GO:0043022">
    <property type="term" value="F:ribosome binding"/>
    <property type="evidence" value="ECO:0007669"/>
    <property type="project" value="InterPro"/>
</dbReference>
<sequence length="647" mass="71579">MLLLEHYEVDASSLGAVAPMAGLLQCAAKEPAGVAFHTTVLRQQGLLVDKEEDSTLNAGAGEAAESSRPLSAGGADADLQPPPGVSWKRSKAKQKGDKKKKDSDYYALLGLQNERWTATDQQIKLGGEAYEVLSDPAKRREYDSTDEFDDTLPTSCAAADFFKVFGPAFRRNSRWSVDRAVPDVGSLDTPWSEVSAFYDFWYSFKSWREFPHPDEEDVESAESREHRRWIERINSKLREKGKKEEAKRLREFVDAAYRIDPRIAARKDLERLERERKKAEKEDAKRLQREEEERKKAEEDARRREEEEEAKRNAAEAKRQREADKKLLKRERQRLRALVDGGGGAGRLLGEDETEKLCQGLDTAALAALCEAASAKGLSSEQQRGVLEAQLEEMRRGEASAAEERERQKELAAAALKDIAKRDHERRMASMSEWTDEELRLLDKACTKFPMGTPRRWEAVAAYVRTRPLDEVLLMVKERQGAASNRLRQQEDWKGAAKKRAEVTSEADLRCMAFTDVEVSVLAEGTAAATQQQTAAATSSSSIAGPGPGKGAGSGGSKGGAAENAAAAGTGNGSGVGAKPKKVVSADSGEWNEAQELALVQGLKQFGKELPDRWERIAGVVQGKSKAQCFKRFKELKDAFKAKKTEA</sequence>
<accession>A0A0D2MML5</accession>
<feature type="region of interest" description="Disordered" evidence="1">
    <location>
        <begin position="275"/>
        <end position="328"/>
    </location>
</feature>
<evidence type="ECO:0000259" key="3">
    <source>
        <dbReference type="PROSITE" id="PS51293"/>
    </source>
</evidence>
<dbReference type="InterPro" id="IPR044634">
    <property type="entry name" value="Zuotin/DnaJC2"/>
</dbReference>
<dbReference type="Pfam" id="PF21884">
    <property type="entry name" value="ZUO1-like_ZHD"/>
    <property type="match status" value="1"/>
</dbReference>
<dbReference type="GO" id="GO:0030544">
    <property type="term" value="F:Hsp70 protein binding"/>
    <property type="evidence" value="ECO:0007669"/>
    <property type="project" value="InterPro"/>
</dbReference>
<dbReference type="SMART" id="SM00717">
    <property type="entry name" value="SANT"/>
    <property type="match status" value="2"/>
</dbReference>
<dbReference type="InterPro" id="IPR054076">
    <property type="entry name" value="ZUO1-like_ZHD"/>
</dbReference>
<feature type="compositionally biased region" description="Low complexity" evidence="1">
    <location>
        <begin position="533"/>
        <end position="545"/>
    </location>
</feature>
<dbReference type="CDD" id="cd00167">
    <property type="entry name" value="SANT"/>
    <property type="match status" value="2"/>
</dbReference>
<dbReference type="GeneID" id="25736811"/>
<dbReference type="GO" id="GO:0051083">
    <property type="term" value="P:'de novo' cotranslational protein folding"/>
    <property type="evidence" value="ECO:0007669"/>
    <property type="project" value="InterPro"/>
</dbReference>
<dbReference type="FunFam" id="1.10.10.60:FF:000416">
    <property type="entry name" value="Myb family transcription factor"/>
    <property type="match status" value="1"/>
</dbReference>
<evidence type="ECO:0000259" key="2">
    <source>
        <dbReference type="PROSITE" id="PS50090"/>
    </source>
</evidence>
<evidence type="ECO:0000313" key="5">
    <source>
        <dbReference type="Proteomes" id="UP000054498"/>
    </source>
</evidence>
<proteinExistence type="predicted"/>
<dbReference type="OrthoDB" id="1690618at2759"/>
<dbReference type="PANTHER" id="PTHR43999">
    <property type="entry name" value="DNAJ HOMOLOG SUBFAMILY C MEMBER 2"/>
    <property type="match status" value="1"/>
</dbReference>
<dbReference type="InterPro" id="IPR017884">
    <property type="entry name" value="SANT_dom"/>
</dbReference>
<dbReference type="GO" id="GO:0006450">
    <property type="term" value="P:regulation of translational fidelity"/>
    <property type="evidence" value="ECO:0007669"/>
    <property type="project" value="InterPro"/>
</dbReference>
<dbReference type="KEGG" id="mng:MNEG_3933"/>
<feature type="compositionally biased region" description="Gly residues" evidence="1">
    <location>
        <begin position="546"/>
        <end position="559"/>
    </location>
</feature>
<evidence type="ECO:0000313" key="4">
    <source>
        <dbReference type="EMBL" id="KIZ04020.1"/>
    </source>
</evidence>
<dbReference type="InterPro" id="IPR036869">
    <property type="entry name" value="J_dom_sf"/>
</dbReference>